<evidence type="ECO:0000256" key="1">
    <source>
        <dbReference type="SAM" id="Phobius"/>
    </source>
</evidence>
<feature type="transmembrane region" description="Helical" evidence="1">
    <location>
        <begin position="344"/>
        <end position="362"/>
    </location>
</feature>
<dbReference type="Gene3D" id="3.30.70.1440">
    <property type="entry name" value="Multidrug efflux transporter AcrB pore domain"/>
    <property type="match status" value="1"/>
</dbReference>
<dbReference type="Gene3D" id="1.20.1640.10">
    <property type="entry name" value="Multidrug efflux transporter AcrB transmembrane domain"/>
    <property type="match status" value="2"/>
</dbReference>
<keyword evidence="3" id="KW-1185">Reference proteome</keyword>
<gene>
    <name evidence="2" type="ORF">ND812_18070</name>
</gene>
<organism evidence="2 3">
    <name type="scientific">Leptospira limi</name>
    <dbReference type="NCBI Taxonomy" id="2950023"/>
    <lineage>
        <taxon>Bacteria</taxon>
        <taxon>Pseudomonadati</taxon>
        <taxon>Spirochaetota</taxon>
        <taxon>Spirochaetia</taxon>
        <taxon>Leptospirales</taxon>
        <taxon>Leptospiraceae</taxon>
        <taxon>Leptospira</taxon>
    </lineage>
</organism>
<dbReference type="InterPro" id="IPR027463">
    <property type="entry name" value="AcrB_DN_DC_subdom"/>
</dbReference>
<feature type="transmembrane region" description="Helical" evidence="1">
    <location>
        <begin position="876"/>
        <end position="891"/>
    </location>
</feature>
<feature type="transmembrane region" description="Helical" evidence="1">
    <location>
        <begin position="368"/>
        <end position="384"/>
    </location>
</feature>
<sequence>MATLITTAFGILAIESINFKTNFVNSASTLAVEISAYGFDPYKVEELLINPIEEGLSTVNGIKNIRSISEQGKAMIFIELSSSKNVDKKILSIQDSIELSSANFPKNVHKPIIHKHDPSKQPYMVVSFQSNTLSINDLREVIEKNIKKKIESIEGVSQAIIAGGNLVEIEVGCDPNKMEAYHISIRDILNKIQDIHKNYSLGKISRDKLDLTISVKEKLIDIEDISNIPFYSRISNELIKLNNIAIIQTKEREDSTTARVNGEERVSLFIYSSSDLNSLSISSNVRSILDQNLPETITKKITQDEGEYLKDIYISMFSSVFFLLLFSVITNIKFILNFGNLIKTWILFIILSLFAAFAIRILNLDLTYFNYLGILGALTTLLLFKKIHDINSILIGIFASFLVLLSLLNLVYASNIIEFILFYFIILATSILIRKIIDVNFEQKIIITFKIEKINIFKKILIRKFNKTSANWISKKTEFVHLSLYSYPVGLFFLVSLGLVYSSQAEIAATSNLDRKEILAFLEFPSGTSFEHTNLISKRVEEKLSTIEEVSEVVSKVDPAHSVFFLHLEDGIIADGNLLSKIRSVIGSVEDGQLFFATNEGSKYFQEIEIDLLGFDDRILENLANNLAARIKTIDGVEESVLKFKSAREELKLFPKNIELAASRLRFSEVGDQLQLAIQGGVAVKINSADKEIDVRVRYLKDFRSSLENLKEIRIKNRDDDFVPIESIASGIETKVPVKIYHKNKIRIVSMLIKLNELGYTARNRVYDFLDSYSFPEGYRWESDQYFGEKNSKNLHTYFIFLIPILILMSFYSQDSGIKTKFSKSIFILSSWFFLIFLINFLFPGPLPVIGIIGMIHGILQFSISQDISNRRKNKILSLMFLLCGLLLIIGGEDFYIIYLFFTNSFLTFSIFELNQRIMVNWEKSNNITFYEFIINSVHILKNRLDQLKSRRFQKS</sequence>
<dbReference type="Gene3D" id="3.30.70.1430">
    <property type="entry name" value="Multidrug efflux transporter AcrB pore domain"/>
    <property type="match status" value="2"/>
</dbReference>
<feature type="transmembrane region" description="Helical" evidence="1">
    <location>
        <begin position="482"/>
        <end position="501"/>
    </location>
</feature>
<feature type="transmembrane region" description="Helical" evidence="1">
    <location>
        <begin position="312"/>
        <end position="332"/>
    </location>
</feature>
<feature type="transmembrane region" description="Helical" evidence="1">
    <location>
        <begin position="393"/>
        <end position="413"/>
    </location>
</feature>
<reference evidence="2 3" key="1">
    <citation type="submission" date="2022-06" db="EMBL/GenBank/DDBJ databases">
        <title>Leptospira isolates from biofilms formed at urban environments.</title>
        <authorList>
            <person name="Ribeiro P.S."/>
            <person name="Sousa T."/>
            <person name="Carvalho N."/>
            <person name="Aburjaile F."/>
            <person name="Neves F."/>
            <person name="Oliveira D."/>
            <person name="Blanco L."/>
            <person name="Lima J."/>
            <person name="Costa F."/>
            <person name="Brenig B."/>
            <person name="Soares S."/>
            <person name="Ramos R."/>
            <person name="Goes-Neto A."/>
            <person name="Matiuzzi M."/>
            <person name="Azevedo V."/>
            <person name="Ristow P."/>
        </authorList>
    </citation>
    <scope>NUCLEOTIDE SEQUENCE [LARGE SCALE GENOMIC DNA]</scope>
    <source>
        <strain evidence="2 3">VSF25</strain>
    </source>
</reference>
<protein>
    <submittedName>
        <fullName evidence="2">Efflux RND transporter permease subunit</fullName>
    </submittedName>
</protein>
<dbReference type="Pfam" id="PF00873">
    <property type="entry name" value="ACR_tran"/>
    <property type="match status" value="2"/>
</dbReference>
<evidence type="ECO:0000313" key="2">
    <source>
        <dbReference type="EMBL" id="MCW7464015.1"/>
    </source>
</evidence>
<keyword evidence="1" id="KW-0472">Membrane</keyword>
<dbReference type="Proteomes" id="UP001209737">
    <property type="component" value="Unassembled WGS sequence"/>
</dbReference>
<dbReference type="EMBL" id="JAMQPV010000005">
    <property type="protein sequence ID" value="MCW7464015.1"/>
    <property type="molecule type" value="Genomic_DNA"/>
</dbReference>
<dbReference type="SUPFAM" id="SSF82693">
    <property type="entry name" value="Multidrug efflux transporter AcrB pore domain, PN1, PN2, PC1 and PC2 subdomains"/>
    <property type="match status" value="2"/>
</dbReference>
<dbReference type="Gene3D" id="3.30.2090.10">
    <property type="entry name" value="Multidrug efflux transporter AcrB TolC docking domain, DN and DC subdomains"/>
    <property type="match status" value="2"/>
</dbReference>
<name>A0ABT3M2M9_9LEPT</name>
<dbReference type="SUPFAM" id="SSF82714">
    <property type="entry name" value="Multidrug efflux transporter AcrB TolC docking domain, DN and DC subdomains"/>
    <property type="match status" value="2"/>
</dbReference>
<keyword evidence="1" id="KW-0812">Transmembrane</keyword>
<feature type="transmembrane region" description="Helical" evidence="1">
    <location>
        <begin position="825"/>
        <end position="843"/>
    </location>
</feature>
<accession>A0ABT3M2M9</accession>
<dbReference type="PANTHER" id="PTHR32063">
    <property type="match status" value="1"/>
</dbReference>
<proteinExistence type="predicted"/>
<feature type="transmembrane region" description="Helical" evidence="1">
    <location>
        <begin position="795"/>
        <end position="813"/>
    </location>
</feature>
<feature type="transmembrane region" description="Helical" evidence="1">
    <location>
        <begin position="419"/>
        <end position="437"/>
    </location>
</feature>
<feature type="transmembrane region" description="Helical" evidence="1">
    <location>
        <begin position="849"/>
        <end position="864"/>
    </location>
</feature>
<keyword evidence="1" id="KW-1133">Transmembrane helix</keyword>
<comment type="caution">
    <text evidence="2">The sequence shown here is derived from an EMBL/GenBank/DDBJ whole genome shotgun (WGS) entry which is preliminary data.</text>
</comment>
<evidence type="ECO:0000313" key="3">
    <source>
        <dbReference type="Proteomes" id="UP001209737"/>
    </source>
</evidence>
<dbReference type="PANTHER" id="PTHR32063:SF0">
    <property type="entry name" value="SWARMING MOTILITY PROTEIN SWRC"/>
    <property type="match status" value="1"/>
</dbReference>
<dbReference type="Gene3D" id="3.30.70.1320">
    <property type="entry name" value="Multidrug efflux transporter AcrB pore domain like"/>
    <property type="match status" value="1"/>
</dbReference>
<dbReference type="InterPro" id="IPR001036">
    <property type="entry name" value="Acrflvin-R"/>
</dbReference>